<evidence type="ECO:0000313" key="9">
    <source>
        <dbReference type="Proteomes" id="UP000467132"/>
    </source>
</evidence>
<dbReference type="InterPro" id="IPR036237">
    <property type="entry name" value="Xyl_isomerase-like_sf"/>
</dbReference>
<name>A0A845QYC1_9CLOT</name>
<dbReference type="InterPro" id="IPR013560">
    <property type="entry name" value="DUF1722"/>
</dbReference>
<organism evidence="8 9">
    <name type="scientific">Senegalia massiliensis</name>
    <dbReference type="NCBI Taxonomy" id="1720316"/>
    <lineage>
        <taxon>Bacteria</taxon>
        <taxon>Bacillati</taxon>
        <taxon>Bacillota</taxon>
        <taxon>Clostridia</taxon>
        <taxon>Eubacteriales</taxon>
        <taxon>Clostridiaceae</taxon>
        <taxon>Senegalia</taxon>
    </lineage>
</organism>
<dbReference type="NCBIfam" id="TIGR00629">
    <property type="entry name" value="uvde"/>
    <property type="match status" value="1"/>
</dbReference>
<reference evidence="8 9" key="1">
    <citation type="submission" date="2018-08" db="EMBL/GenBank/DDBJ databases">
        <title>Murine metabolic-syndrome-specific gut microbial biobank.</title>
        <authorList>
            <person name="Liu C."/>
        </authorList>
    </citation>
    <scope>NUCLEOTIDE SEQUENCE [LARGE SCALE GENOMIC DNA]</scope>
    <source>
        <strain evidence="8 9">583</strain>
    </source>
</reference>
<keyword evidence="5" id="KW-0378">Hydrolase</keyword>
<keyword evidence="4" id="KW-0228">DNA excision</keyword>
<evidence type="ECO:0000259" key="7">
    <source>
        <dbReference type="Pfam" id="PF08349"/>
    </source>
</evidence>
<dbReference type="Pfam" id="PF03851">
    <property type="entry name" value="UvdE"/>
    <property type="match status" value="1"/>
</dbReference>
<evidence type="ECO:0000256" key="1">
    <source>
        <dbReference type="ARBA" id="ARBA00022722"/>
    </source>
</evidence>
<keyword evidence="9" id="KW-1185">Reference proteome</keyword>
<evidence type="ECO:0000313" key="8">
    <source>
        <dbReference type="EMBL" id="NBI06789.1"/>
    </source>
</evidence>
<proteinExistence type="predicted"/>
<dbReference type="AlphaFoldDB" id="A0A845QYC1"/>
<evidence type="ECO:0000256" key="5">
    <source>
        <dbReference type="ARBA" id="ARBA00022801"/>
    </source>
</evidence>
<dbReference type="InterPro" id="IPR004601">
    <property type="entry name" value="UvdE"/>
</dbReference>
<dbReference type="Proteomes" id="UP000467132">
    <property type="component" value="Unassembled WGS sequence"/>
</dbReference>
<dbReference type="OrthoDB" id="9782576at2"/>
<dbReference type="Pfam" id="PF08349">
    <property type="entry name" value="DUF1722"/>
    <property type="match status" value="1"/>
</dbReference>
<evidence type="ECO:0000256" key="4">
    <source>
        <dbReference type="ARBA" id="ARBA00022769"/>
    </source>
</evidence>
<dbReference type="Gene3D" id="3.20.20.150">
    <property type="entry name" value="Divalent-metal-dependent TIM barrel enzymes"/>
    <property type="match status" value="1"/>
</dbReference>
<comment type="caution">
    <text evidence="8">The sequence shown here is derived from an EMBL/GenBank/DDBJ whole genome shotgun (WGS) entry which is preliminary data.</text>
</comment>
<dbReference type="EMBL" id="QXXA01000007">
    <property type="protein sequence ID" value="NBI06789.1"/>
    <property type="molecule type" value="Genomic_DNA"/>
</dbReference>
<dbReference type="PANTHER" id="PTHR31290">
    <property type="entry name" value="UV-DAMAGE ENDONUCLEASE"/>
    <property type="match status" value="1"/>
</dbReference>
<feature type="domain" description="DUF1722" evidence="7">
    <location>
        <begin position="305"/>
        <end position="413"/>
    </location>
</feature>
<dbReference type="GO" id="GO:0016787">
    <property type="term" value="F:hydrolase activity"/>
    <property type="evidence" value="ECO:0007669"/>
    <property type="project" value="UniProtKB-KW"/>
</dbReference>
<keyword evidence="2 8" id="KW-0255">Endonuclease</keyword>
<sequence length="416" mass="49740">MISIKIGYACINKSINSINFKTCRLKNALQQRLKELIKYNLESLEEILKYNKEKNINMYRISSDIIPFASHDVNNVDWELEFKTELNRIKNIINNNNFRVSMHPGQYTVLNSKNQGVVLKSVKELNYHAKFLDAITDDFTHKIVLHIGGVYGDKRKAIIRFIENFNLLSTSVKKRLIIENDDKNYTIEEVIYISEKLKIPIVFDNLHNEINGNYNIFELFKKIYYSWKDEDGIPKFHYSQQAPYKRTGSHTQTIEPFSFFKYINKFNYDIDIMLEVKDKNLSVEKIMNLKENKSNIMRDEWGKYKYNVMKKSYNDYKRISKYINTENPSWNNVCTMLENCFNKQESIEESLNTYMHIWGYFKKLANDKEKRSFLELINKSKNTSFDSYDIEKYLFDLSQKYNMKYLLNSYFFNDIN</sequence>
<keyword evidence="3" id="KW-0227">DNA damage</keyword>
<evidence type="ECO:0000256" key="2">
    <source>
        <dbReference type="ARBA" id="ARBA00022759"/>
    </source>
</evidence>
<dbReference type="RefSeq" id="WP_160197258.1">
    <property type="nucleotide sequence ID" value="NZ_QXXA01000007.1"/>
</dbReference>
<dbReference type="PANTHER" id="PTHR31290:SF5">
    <property type="entry name" value="UV-DAMAGE ENDONUCLEASE"/>
    <property type="match status" value="1"/>
</dbReference>
<keyword evidence="6" id="KW-0234">DNA repair</keyword>
<keyword evidence="1" id="KW-0540">Nuclease</keyword>
<accession>A0A845QYC1</accession>
<evidence type="ECO:0000256" key="3">
    <source>
        <dbReference type="ARBA" id="ARBA00022763"/>
    </source>
</evidence>
<dbReference type="GO" id="GO:0004519">
    <property type="term" value="F:endonuclease activity"/>
    <property type="evidence" value="ECO:0007669"/>
    <property type="project" value="UniProtKB-KW"/>
</dbReference>
<dbReference type="SUPFAM" id="SSF51658">
    <property type="entry name" value="Xylose isomerase-like"/>
    <property type="match status" value="1"/>
</dbReference>
<protein>
    <submittedName>
        <fullName evidence="8">UV DNA damage repair endonuclease UvsE</fullName>
    </submittedName>
</protein>
<evidence type="ECO:0000256" key="6">
    <source>
        <dbReference type="ARBA" id="ARBA00023204"/>
    </source>
</evidence>
<dbReference type="GO" id="GO:0009411">
    <property type="term" value="P:response to UV"/>
    <property type="evidence" value="ECO:0007669"/>
    <property type="project" value="InterPro"/>
</dbReference>
<dbReference type="GO" id="GO:0006289">
    <property type="term" value="P:nucleotide-excision repair"/>
    <property type="evidence" value="ECO:0007669"/>
    <property type="project" value="InterPro"/>
</dbReference>
<gene>
    <name evidence="8" type="primary">uvsE</name>
    <name evidence="8" type="ORF">D3Z33_07930</name>
</gene>